<organism evidence="1">
    <name type="scientific">Lepeophtheirus salmonis</name>
    <name type="common">Salmon louse</name>
    <name type="synonym">Caligus salmonis</name>
    <dbReference type="NCBI Taxonomy" id="72036"/>
    <lineage>
        <taxon>Eukaryota</taxon>
        <taxon>Metazoa</taxon>
        <taxon>Ecdysozoa</taxon>
        <taxon>Arthropoda</taxon>
        <taxon>Crustacea</taxon>
        <taxon>Multicrustacea</taxon>
        <taxon>Hexanauplia</taxon>
        <taxon>Copepoda</taxon>
        <taxon>Siphonostomatoida</taxon>
        <taxon>Caligidae</taxon>
        <taxon>Lepeophtheirus</taxon>
    </lineage>
</organism>
<accession>A0A0K2T3T3</accession>
<sequence>MSSAASIVSK</sequence>
<reference evidence="1" key="1">
    <citation type="submission" date="2014-05" db="EMBL/GenBank/DDBJ databases">
        <authorList>
            <person name="Chronopoulou M."/>
        </authorList>
    </citation>
    <scope>NUCLEOTIDE SEQUENCE</scope>
    <source>
        <tissue evidence="1">Whole organism</tissue>
    </source>
</reference>
<dbReference type="EMBL" id="HACA01002891">
    <property type="protein sequence ID" value="CDW20252.1"/>
    <property type="molecule type" value="Transcribed_RNA"/>
</dbReference>
<proteinExistence type="predicted"/>
<evidence type="ECO:0000313" key="1">
    <source>
        <dbReference type="EMBL" id="CDW20252.1"/>
    </source>
</evidence>
<protein>
    <submittedName>
        <fullName evidence="1">Uncharacterized protein</fullName>
    </submittedName>
</protein>
<name>A0A0K2T3T3_LEPSM</name>